<dbReference type="AlphaFoldDB" id="A0A372JCL7"/>
<dbReference type="Proteomes" id="UP000261811">
    <property type="component" value="Unassembled WGS sequence"/>
</dbReference>
<dbReference type="Pfam" id="PF14534">
    <property type="entry name" value="DUF4440"/>
    <property type="match status" value="1"/>
</dbReference>
<sequence length="213" mass="22759">MGAEFEQEPHAGFVATVDDDRFFRTACHRTAFAACRGAGRPIIAPAPPGEGLRRRREDHGGSRLGRPLDHSRKRTPVSLIANPDDRASLLDHDQRFFDALVAADTARLDGLLDEEFILVAVNDGAAVTKAQLLGAIDGGLRFPAIESHHADAVVRRVGDAAIVVGRTSMNFSDADGTSFTSGSRYTHVFAADATGGWRLVSAQGTQITPSAQQ</sequence>
<evidence type="ECO:0000313" key="3">
    <source>
        <dbReference type="EMBL" id="RFU37722.1"/>
    </source>
</evidence>
<gene>
    <name evidence="3" type="ORF">DZF91_31385</name>
</gene>
<feature type="compositionally biased region" description="Basic and acidic residues" evidence="1">
    <location>
        <begin position="51"/>
        <end position="70"/>
    </location>
</feature>
<comment type="caution">
    <text evidence="3">The sequence shown here is derived from an EMBL/GenBank/DDBJ whole genome shotgun (WGS) entry which is preliminary data.</text>
</comment>
<feature type="domain" description="DUF4440" evidence="2">
    <location>
        <begin position="90"/>
        <end position="199"/>
    </location>
</feature>
<evidence type="ECO:0000259" key="2">
    <source>
        <dbReference type="Pfam" id="PF14534"/>
    </source>
</evidence>
<name>A0A372JCL7_9ACTN</name>
<evidence type="ECO:0000256" key="1">
    <source>
        <dbReference type="SAM" id="MobiDB-lite"/>
    </source>
</evidence>
<proteinExistence type="predicted"/>
<accession>A0A372JCL7</accession>
<dbReference type="EMBL" id="QURH01000930">
    <property type="protein sequence ID" value="RFU37722.1"/>
    <property type="molecule type" value="Genomic_DNA"/>
</dbReference>
<reference evidence="3 4" key="1">
    <citation type="submission" date="2018-08" db="EMBL/GenBank/DDBJ databases">
        <title>Actinomadura jelena sp. nov., a novel Actinomycete isolated from soil in Chad.</title>
        <authorList>
            <person name="Shi L."/>
        </authorList>
    </citation>
    <scope>NUCLEOTIDE SEQUENCE [LARGE SCALE GENOMIC DNA]</scope>
    <source>
        <strain evidence="3 4">NEAU-G17</strain>
    </source>
</reference>
<dbReference type="InterPro" id="IPR027843">
    <property type="entry name" value="DUF4440"/>
</dbReference>
<dbReference type="SUPFAM" id="SSF54427">
    <property type="entry name" value="NTF2-like"/>
    <property type="match status" value="1"/>
</dbReference>
<organism evidence="3 4">
    <name type="scientific">Actinomadura logoneensis</name>
    <dbReference type="NCBI Taxonomy" id="2293572"/>
    <lineage>
        <taxon>Bacteria</taxon>
        <taxon>Bacillati</taxon>
        <taxon>Actinomycetota</taxon>
        <taxon>Actinomycetes</taxon>
        <taxon>Streptosporangiales</taxon>
        <taxon>Thermomonosporaceae</taxon>
        <taxon>Actinomadura</taxon>
    </lineage>
</organism>
<keyword evidence="4" id="KW-1185">Reference proteome</keyword>
<protein>
    <submittedName>
        <fullName evidence="3">Nuclear transport factor 2 family protein</fullName>
    </submittedName>
</protein>
<evidence type="ECO:0000313" key="4">
    <source>
        <dbReference type="Proteomes" id="UP000261811"/>
    </source>
</evidence>
<dbReference type="InterPro" id="IPR032710">
    <property type="entry name" value="NTF2-like_dom_sf"/>
</dbReference>
<feature type="region of interest" description="Disordered" evidence="1">
    <location>
        <begin position="43"/>
        <end position="74"/>
    </location>
</feature>
<dbReference type="Gene3D" id="3.10.450.50">
    <property type="match status" value="1"/>
</dbReference>